<gene>
    <name evidence="1" type="ORF">Vadar_001395</name>
</gene>
<name>A0ACB7YB07_9ERIC</name>
<proteinExistence type="predicted"/>
<evidence type="ECO:0000313" key="1">
    <source>
        <dbReference type="EMBL" id="KAH7850675.1"/>
    </source>
</evidence>
<keyword evidence="2" id="KW-1185">Reference proteome</keyword>
<sequence length="83" mass="9324">MGAEWNPCEHGAIGIAQNGGQPEDYVSEWYHKHSFMASYEHIMHPMNGSEMWEKPGKPPIKPQNIRSKVEGLENSGKGNQMNS</sequence>
<organism evidence="1 2">
    <name type="scientific">Vaccinium darrowii</name>
    <dbReference type="NCBI Taxonomy" id="229202"/>
    <lineage>
        <taxon>Eukaryota</taxon>
        <taxon>Viridiplantae</taxon>
        <taxon>Streptophyta</taxon>
        <taxon>Embryophyta</taxon>
        <taxon>Tracheophyta</taxon>
        <taxon>Spermatophyta</taxon>
        <taxon>Magnoliopsida</taxon>
        <taxon>eudicotyledons</taxon>
        <taxon>Gunneridae</taxon>
        <taxon>Pentapetalae</taxon>
        <taxon>asterids</taxon>
        <taxon>Ericales</taxon>
        <taxon>Ericaceae</taxon>
        <taxon>Vaccinioideae</taxon>
        <taxon>Vaccinieae</taxon>
        <taxon>Vaccinium</taxon>
    </lineage>
</organism>
<protein>
    <submittedName>
        <fullName evidence="1">Uncharacterized protein</fullName>
    </submittedName>
</protein>
<evidence type="ECO:0000313" key="2">
    <source>
        <dbReference type="Proteomes" id="UP000828048"/>
    </source>
</evidence>
<dbReference type="Proteomes" id="UP000828048">
    <property type="component" value="Chromosome 8"/>
</dbReference>
<reference evidence="1 2" key="1">
    <citation type="journal article" date="2021" name="Hortic Res">
        <title>High-quality reference genome and annotation aids understanding of berry development for evergreen blueberry (Vaccinium darrowii).</title>
        <authorList>
            <person name="Yu J."/>
            <person name="Hulse-Kemp A.M."/>
            <person name="Babiker E."/>
            <person name="Staton M."/>
        </authorList>
    </citation>
    <scope>NUCLEOTIDE SEQUENCE [LARGE SCALE GENOMIC DNA]</scope>
    <source>
        <strain evidence="2">cv. NJ 8807/NJ 8810</strain>
        <tissue evidence="1">Young leaf</tissue>
    </source>
</reference>
<comment type="caution">
    <text evidence="1">The sequence shown here is derived from an EMBL/GenBank/DDBJ whole genome shotgun (WGS) entry which is preliminary data.</text>
</comment>
<accession>A0ACB7YB07</accession>
<dbReference type="EMBL" id="CM037158">
    <property type="protein sequence ID" value="KAH7850675.1"/>
    <property type="molecule type" value="Genomic_DNA"/>
</dbReference>